<feature type="region of interest" description="Disordered" evidence="2">
    <location>
        <begin position="305"/>
        <end position="325"/>
    </location>
</feature>
<proteinExistence type="predicted"/>
<dbReference type="CDD" id="cd00067">
    <property type="entry name" value="GAL4"/>
    <property type="match status" value="1"/>
</dbReference>
<feature type="region of interest" description="Disordered" evidence="2">
    <location>
        <begin position="111"/>
        <end position="130"/>
    </location>
</feature>
<sequence>MIFQRPSTTVGQSIDPNTSSNASQSPPRLPYSACNVCKLRYQKCSSDRSPCTHCRLRNLPHIYTSVSLAHKADGSVVARKDSAVDAHIASKAINTNSAASELSLHRTLSVETTTNPQEKVDQGGSSINASHKFSSSATLKSYDSCDGRPPAERNGPAPFWNLIGKLGRKSSGLDEIELASISETAPLEPGNPNKAERTPRRCRGFTLPTTFAEIRSLFSRKKCSNAEGKQPRVPEKPISLPHLPIPEEEFPDEELPEVSKSSGLQLNSRTEVAGSLGLLRFHDSVEFDEGPSSSWKRALAEGHPYSSMLEDSPPPPPSPPLHQRPRCGIPVPYRRMNRGDDEECLISCQWRRVPTWSPPPNTRRRSPSLISTISTTISNGVTNFFTQTLRRRSHSRSPGIPMGRKQYMAGTSANLVCPELELLIPPPSPVSGPEDDNIPISQYKLTSSRNILPPSPEQSDSESRPLSLLVSPASPSTEQSDLESPSMSLLISNASFSASLLISSPSPSVSLLGSHEPPSPSLVGSFCAVTSGSLSPASIKTLPDDRGRRTDFGLQRGRIMPKRNSPRYTDAFHEEMKELLFRGCVVAGCCRRNDDGDTDGDTDDGGADNGDADDENEDEEDLEEHERRVGMERMSIRDEEEEERRKRGWDSGRTRRRGHKRQYHHGRNMELENRWSETHGMRWAAEVA</sequence>
<organism evidence="3 4">
    <name type="scientific">Delitschia confertaspora ATCC 74209</name>
    <dbReference type="NCBI Taxonomy" id="1513339"/>
    <lineage>
        <taxon>Eukaryota</taxon>
        <taxon>Fungi</taxon>
        <taxon>Dikarya</taxon>
        <taxon>Ascomycota</taxon>
        <taxon>Pezizomycotina</taxon>
        <taxon>Dothideomycetes</taxon>
        <taxon>Pleosporomycetidae</taxon>
        <taxon>Pleosporales</taxon>
        <taxon>Delitschiaceae</taxon>
        <taxon>Delitschia</taxon>
    </lineage>
</organism>
<feature type="compositionally biased region" description="Acidic residues" evidence="2">
    <location>
        <begin position="596"/>
        <end position="623"/>
    </location>
</feature>
<dbReference type="SUPFAM" id="SSF57701">
    <property type="entry name" value="Zn2/Cys6 DNA-binding domain"/>
    <property type="match status" value="1"/>
</dbReference>
<feature type="region of interest" description="Disordered" evidence="2">
    <location>
        <begin position="223"/>
        <end position="263"/>
    </location>
</feature>
<feature type="compositionally biased region" description="Basic residues" evidence="2">
    <location>
        <begin position="654"/>
        <end position="665"/>
    </location>
</feature>
<feature type="region of interest" description="Disordered" evidence="2">
    <location>
        <begin position="1"/>
        <end position="28"/>
    </location>
</feature>
<name>A0A9P4JUK8_9PLEO</name>
<comment type="caution">
    <text evidence="3">The sequence shown here is derived from an EMBL/GenBank/DDBJ whole genome shotgun (WGS) entry which is preliminary data.</text>
</comment>
<dbReference type="GO" id="GO:0000981">
    <property type="term" value="F:DNA-binding transcription factor activity, RNA polymerase II-specific"/>
    <property type="evidence" value="ECO:0007669"/>
    <property type="project" value="InterPro"/>
</dbReference>
<protein>
    <recommendedName>
        <fullName evidence="5">Zn(2)-C6 fungal-type domain-containing protein</fullName>
    </recommendedName>
</protein>
<dbReference type="GO" id="GO:0008270">
    <property type="term" value="F:zinc ion binding"/>
    <property type="evidence" value="ECO:0007669"/>
    <property type="project" value="InterPro"/>
</dbReference>
<feature type="region of interest" description="Disordered" evidence="2">
    <location>
        <begin position="445"/>
        <end position="484"/>
    </location>
</feature>
<feature type="region of interest" description="Disordered" evidence="2">
    <location>
        <begin position="593"/>
        <end position="665"/>
    </location>
</feature>
<keyword evidence="1" id="KW-0539">Nucleus</keyword>
<feature type="compositionally biased region" description="Low complexity" evidence="2">
    <location>
        <begin position="464"/>
        <end position="476"/>
    </location>
</feature>
<dbReference type="Proteomes" id="UP000799536">
    <property type="component" value="Unassembled WGS sequence"/>
</dbReference>
<feature type="compositionally biased region" description="Polar residues" evidence="2">
    <location>
        <begin position="1"/>
        <end position="26"/>
    </location>
</feature>
<evidence type="ECO:0000256" key="1">
    <source>
        <dbReference type="ARBA" id="ARBA00023242"/>
    </source>
</evidence>
<evidence type="ECO:0008006" key="5">
    <source>
        <dbReference type="Google" id="ProtNLM"/>
    </source>
</evidence>
<dbReference type="InterPro" id="IPR036864">
    <property type="entry name" value="Zn2-C6_fun-type_DNA-bd_sf"/>
</dbReference>
<keyword evidence="4" id="KW-1185">Reference proteome</keyword>
<feature type="compositionally biased region" description="Basic and acidic residues" evidence="2">
    <location>
        <begin position="624"/>
        <end position="653"/>
    </location>
</feature>
<dbReference type="InterPro" id="IPR001138">
    <property type="entry name" value="Zn2Cys6_DnaBD"/>
</dbReference>
<evidence type="ECO:0000313" key="3">
    <source>
        <dbReference type="EMBL" id="KAF2204626.1"/>
    </source>
</evidence>
<evidence type="ECO:0000313" key="4">
    <source>
        <dbReference type="Proteomes" id="UP000799536"/>
    </source>
</evidence>
<gene>
    <name evidence="3" type="ORF">GQ43DRAFT_468930</name>
</gene>
<dbReference type="AlphaFoldDB" id="A0A9P4JUK8"/>
<dbReference type="EMBL" id="ML993872">
    <property type="protein sequence ID" value="KAF2204626.1"/>
    <property type="molecule type" value="Genomic_DNA"/>
</dbReference>
<dbReference type="OrthoDB" id="1919336at2759"/>
<feature type="compositionally biased region" description="Pro residues" evidence="2">
    <location>
        <begin position="312"/>
        <end position="322"/>
    </location>
</feature>
<accession>A0A9P4JUK8</accession>
<reference evidence="3" key="1">
    <citation type="journal article" date="2020" name="Stud. Mycol.">
        <title>101 Dothideomycetes genomes: a test case for predicting lifestyles and emergence of pathogens.</title>
        <authorList>
            <person name="Haridas S."/>
            <person name="Albert R."/>
            <person name="Binder M."/>
            <person name="Bloem J."/>
            <person name="Labutti K."/>
            <person name="Salamov A."/>
            <person name="Andreopoulos B."/>
            <person name="Baker S."/>
            <person name="Barry K."/>
            <person name="Bills G."/>
            <person name="Bluhm B."/>
            <person name="Cannon C."/>
            <person name="Castanera R."/>
            <person name="Culley D."/>
            <person name="Daum C."/>
            <person name="Ezra D."/>
            <person name="Gonzalez J."/>
            <person name="Henrissat B."/>
            <person name="Kuo A."/>
            <person name="Liang C."/>
            <person name="Lipzen A."/>
            <person name="Lutzoni F."/>
            <person name="Magnuson J."/>
            <person name="Mondo S."/>
            <person name="Nolan M."/>
            <person name="Ohm R."/>
            <person name="Pangilinan J."/>
            <person name="Park H.-J."/>
            <person name="Ramirez L."/>
            <person name="Alfaro M."/>
            <person name="Sun H."/>
            <person name="Tritt A."/>
            <person name="Yoshinaga Y."/>
            <person name="Zwiers L.-H."/>
            <person name="Turgeon B."/>
            <person name="Goodwin S."/>
            <person name="Spatafora J."/>
            <person name="Crous P."/>
            <person name="Grigoriev I."/>
        </authorList>
    </citation>
    <scope>NUCLEOTIDE SEQUENCE</scope>
    <source>
        <strain evidence="3">ATCC 74209</strain>
    </source>
</reference>
<evidence type="ECO:0000256" key="2">
    <source>
        <dbReference type="SAM" id="MobiDB-lite"/>
    </source>
</evidence>
<feature type="compositionally biased region" description="Acidic residues" evidence="2">
    <location>
        <begin position="246"/>
        <end position="256"/>
    </location>
</feature>